<dbReference type="Gene3D" id="2.60.40.10">
    <property type="entry name" value="Immunoglobulins"/>
    <property type="match status" value="1"/>
</dbReference>
<dbReference type="SMART" id="SM00421">
    <property type="entry name" value="HTH_LUXR"/>
    <property type="match status" value="1"/>
</dbReference>
<keyword evidence="1" id="KW-0175">Coiled coil</keyword>
<dbReference type="SUPFAM" id="SSF50998">
    <property type="entry name" value="Quinoprotein alcohol dehydrogenase-like"/>
    <property type="match status" value="1"/>
</dbReference>
<dbReference type="Gene3D" id="1.10.10.10">
    <property type="entry name" value="Winged helix-like DNA-binding domain superfamily/Winged helix DNA-binding domain"/>
    <property type="match status" value="1"/>
</dbReference>
<feature type="coiled-coil region" evidence="1">
    <location>
        <begin position="812"/>
        <end position="877"/>
    </location>
</feature>
<evidence type="ECO:0000256" key="2">
    <source>
        <dbReference type="SAM" id="Phobius"/>
    </source>
</evidence>
<evidence type="ECO:0000259" key="3">
    <source>
        <dbReference type="SMART" id="SM00421"/>
    </source>
</evidence>
<dbReference type="SUPFAM" id="SSF63829">
    <property type="entry name" value="Calcium-dependent phosphotriesterase"/>
    <property type="match status" value="1"/>
</dbReference>
<sequence>MPKTFTVKWLNSTLWILLISSNFILKADQVNLQNLSAPNMMGVPSIIHYNRSDFNADPQFWTMCQDKEGIIYFGNNDGALIFDGETWQKVFLPNGSSVRSLHYSESGEVFAGGFNEFGKIERNEFGVYHFESLTELLNPENQNFESVWDIQELNGKIVFRTFRMLYIFENGKFTLVPADQAFTFSSNVDGKLFIQDNNRLKLLDLNGLNYKTLLVKEQLQGEDLVAVLPGGKVKDQVVLITKQGSLYSLNLDDDELKFIERIIPLGSNNLITCGLKTSEKRYVFGTLSSNILIRDENGEKINVDQAFDQLQDQTVLNIYETKEGNIWALLNNGIDCIDLNSPVTSVFDKASVYDVKMAHGNIYVASNQGVYLAKSNLSPSFFSKLDFKKIEGMEGQTWTIQLFENQILASHDKGVFVIKDNGERYTIPGITGIWKIIPIDGSGDKFFACAYDGLFLLKFNSKDNRFELVQKVEGFGESSRDILQDSDPNIIWVCHGYKGVYRLRLNEEFTRVTGLEHFKDQNGLPSPFSINVFDFLGETVFTTNNGIFRYDETQKKFNPVDKLDRVFGKELNVRNLQVKGNRLWFVQDDEAGYVSIDANGNLNSDENRGLFLRMKGEFNRSMECIYPVDERLVMMGTRKGLFAFDLTYGKSNLNHQVLFRKVTFQKGEEELLGSIFSNEKTPLELPNNTTNLKVEFAIPSFDDQKEVQYSYLLEGVGLGWSTWEEKAFVDFNYLKSGKYALLVKARSRVGEISEVNSFYFTILPKWYQTGLAFVSFAILAVLTLFMVIFFVRKKISIEKEKARIDQTEKTKVLELQIHQMKLENEKRKIEKDKEILEEDILSKSKELANYTMLLVRKKELLNELNEELSSIKEVTINEKVRSRLRKIQTKINSNLRDEEYLKVFDINFERVHQAFFDELKTAYPYLTPKELRLCAFVKMNLTNKEIASILNISVRGIETARYRLKKRLSLDHAVNMVEFLDSLSHLDIEEEESEQD</sequence>
<dbReference type="RefSeq" id="WP_241275942.1">
    <property type="nucleotide sequence ID" value="NZ_JAKZGS010000016.1"/>
</dbReference>
<dbReference type="InterPro" id="IPR016032">
    <property type="entry name" value="Sig_transdc_resp-reg_C-effctor"/>
</dbReference>
<protein>
    <recommendedName>
        <fullName evidence="3">HTH luxR-type domain-containing protein</fullName>
    </recommendedName>
</protein>
<dbReference type="InterPro" id="IPR011047">
    <property type="entry name" value="Quinoprotein_ADH-like_sf"/>
</dbReference>
<proteinExistence type="predicted"/>
<dbReference type="Proteomes" id="UP001165488">
    <property type="component" value="Unassembled WGS sequence"/>
</dbReference>
<evidence type="ECO:0000256" key="1">
    <source>
        <dbReference type="SAM" id="Coils"/>
    </source>
</evidence>
<feature type="transmembrane region" description="Helical" evidence="2">
    <location>
        <begin position="766"/>
        <end position="791"/>
    </location>
</feature>
<dbReference type="InterPro" id="IPR036388">
    <property type="entry name" value="WH-like_DNA-bd_sf"/>
</dbReference>
<evidence type="ECO:0000313" key="5">
    <source>
        <dbReference type="Proteomes" id="UP001165488"/>
    </source>
</evidence>
<reference evidence="4" key="1">
    <citation type="submission" date="2022-03" db="EMBL/GenBank/DDBJ databases">
        <title>De novo assembled genomes of Belliella spp. (Cyclobacteriaceae) strains.</title>
        <authorList>
            <person name="Szabo A."/>
            <person name="Korponai K."/>
            <person name="Felfoldi T."/>
        </authorList>
    </citation>
    <scope>NUCLEOTIDE SEQUENCE</scope>
    <source>
        <strain evidence="4">DSM 107340</strain>
    </source>
</reference>
<keyword evidence="2" id="KW-0812">Transmembrane</keyword>
<keyword evidence="5" id="KW-1185">Reference proteome</keyword>
<keyword evidence="2" id="KW-0472">Membrane</keyword>
<dbReference type="EMBL" id="JAKZGS010000016">
    <property type="protein sequence ID" value="MCH7399444.1"/>
    <property type="molecule type" value="Genomic_DNA"/>
</dbReference>
<dbReference type="InterPro" id="IPR013783">
    <property type="entry name" value="Ig-like_fold"/>
</dbReference>
<accession>A0ABS9USN4</accession>
<dbReference type="InterPro" id="IPR015943">
    <property type="entry name" value="WD40/YVTN_repeat-like_dom_sf"/>
</dbReference>
<feature type="domain" description="HTH luxR-type" evidence="3">
    <location>
        <begin position="923"/>
        <end position="980"/>
    </location>
</feature>
<dbReference type="Gene3D" id="2.130.10.10">
    <property type="entry name" value="YVTN repeat-like/Quinoprotein amine dehydrogenase"/>
    <property type="match status" value="3"/>
</dbReference>
<evidence type="ECO:0000313" key="4">
    <source>
        <dbReference type="EMBL" id="MCH7399444.1"/>
    </source>
</evidence>
<organism evidence="4 5">
    <name type="scientific">Belliella calami</name>
    <dbReference type="NCBI Taxonomy" id="2923436"/>
    <lineage>
        <taxon>Bacteria</taxon>
        <taxon>Pseudomonadati</taxon>
        <taxon>Bacteroidota</taxon>
        <taxon>Cytophagia</taxon>
        <taxon>Cytophagales</taxon>
        <taxon>Cyclobacteriaceae</taxon>
        <taxon>Belliella</taxon>
    </lineage>
</organism>
<name>A0ABS9USN4_9BACT</name>
<keyword evidence="2" id="KW-1133">Transmembrane helix</keyword>
<dbReference type="InterPro" id="IPR000792">
    <property type="entry name" value="Tscrpt_reg_LuxR_C"/>
</dbReference>
<comment type="caution">
    <text evidence="4">The sequence shown here is derived from an EMBL/GenBank/DDBJ whole genome shotgun (WGS) entry which is preliminary data.</text>
</comment>
<gene>
    <name evidence="4" type="ORF">MM236_15685</name>
</gene>
<dbReference type="SUPFAM" id="SSF46894">
    <property type="entry name" value="C-terminal effector domain of the bipartite response regulators"/>
    <property type="match status" value="1"/>
</dbReference>